<dbReference type="InParanoid" id="A0A0C3AEF0"/>
<evidence type="ECO:0000313" key="1">
    <source>
        <dbReference type="EMBL" id="KIM72138.1"/>
    </source>
</evidence>
<organism evidence="1 2">
    <name type="scientific">Piloderma croceum (strain F 1598)</name>
    <dbReference type="NCBI Taxonomy" id="765440"/>
    <lineage>
        <taxon>Eukaryota</taxon>
        <taxon>Fungi</taxon>
        <taxon>Dikarya</taxon>
        <taxon>Basidiomycota</taxon>
        <taxon>Agaricomycotina</taxon>
        <taxon>Agaricomycetes</taxon>
        <taxon>Agaricomycetidae</taxon>
        <taxon>Atheliales</taxon>
        <taxon>Atheliaceae</taxon>
        <taxon>Piloderma</taxon>
    </lineage>
</organism>
<evidence type="ECO:0000313" key="2">
    <source>
        <dbReference type="Proteomes" id="UP000054166"/>
    </source>
</evidence>
<sequence length="196" mass="22418">MLDSLKPTMTQPEVVHCPDGHFRKAIYGIGPYIADYPEQALLACVVQDWCTKCTAPANKLDDDICGRCSQEHTEMLVEEFELGVLWDEYGLVVVRLFPPPFTNFFPRADIHELLSPDILHQLIKGAFKDHIVTWVHDYIKAWHPENEPNKILDDIDQRIALAPSFAGQRRFPEGRGFKQWTGDDSKALNEGLFTCY</sequence>
<dbReference type="Proteomes" id="UP000054166">
    <property type="component" value="Unassembled WGS sequence"/>
</dbReference>
<dbReference type="AlphaFoldDB" id="A0A0C3AEF0"/>
<name>A0A0C3AEF0_PILCF</name>
<dbReference type="OrthoDB" id="3199698at2759"/>
<dbReference type="HOGENOM" id="CLU_103601_0_0_1"/>
<accession>A0A0C3AEF0</accession>
<gene>
    <name evidence="1" type="ORF">PILCRDRAFT_16419</name>
</gene>
<dbReference type="EMBL" id="KN833160">
    <property type="protein sequence ID" value="KIM72138.1"/>
    <property type="molecule type" value="Genomic_DNA"/>
</dbReference>
<protein>
    <submittedName>
        <fullName evidence="1">Uncharacterized protein</fullName>
    </submittedName>
</protein>
<reference evidence="2" key="2">
    <citation type="submission" date="2015-01" db="EMBL/GenBank/DDBJ databases">
        <title>Evolutionary Origins and Diversification of the Mycorrhizal Mutualists.</title>
        <authorList>
            <consortium name="DOE Joint Genome Institute"/>
            <consortium name="Mycorrhizal Genomics Consortium"/>
            <person name="Kohler A."/>
            <person name="Kuo A."/>
            <person name="Nagy L.G."/>
            <person name="Floudas D."/>
            <person name="Copeland A."/>
            <person name="Barry K.W."/>
            <person name="Cichocki N."/>
            <person name="Veneault-Fourrey C."/>
            <person name="LaButti K."/>
            <person name="Lindquist E.A."/>
            <person name="Lipzen A."/>
            <person name="Lundell T."/>
            <person name="Morin E."/>
            <person name="Murat C."/>
            <person name="Riley R."/>
            <person name="Ohm R."/>
            <person name="Sun H."/>
            <person name="Tunlid A."/>
            <person name="Henrissat B."/>
            <person name="Grigoriev I.V."/>
            <person name="Hibbett D.S."/>
            <person name="Martin F."/>
        </authorList>
    </citation>
    <scope>NUCLEOTIDE SEQUENCE [LARGE SCALE GENOMIC DNA]</scope>
    <source>
        <strain evidence="2">F 1598</strain>
    </source>
</reference>
<dbReference type="InterPro" id="IPR041078">
    <property type="entry name" value="Plavaka"/>
</dbReference>
<keyword evidence="2" id="KW-1185">Reference proteome</keyword>
<reference evidence="1 2" key="1">
    <citation type="submission" date="2014-04" db="EMBL/GenBank/DDBJ databases">
        <authorList>
            <consortium name="DOE Joint Genome Institute"/>
            <person name="Kuo A."/>
            <person name="Tarkka M."/>
            <person name="Buscot F."/>
            <person name="Kohler A."/>
            <person name="Nagy L.G."/>
            <person name="Floudas D."/>
            <person name="Copeland A."/>
            <person name="Barry K.W."/>
            <person name="Cichocki N."/>
            <person name="Veneault-Fourrey C."/>
            <person name="LaButti K."/>
            <person name="Lindquist E.A."/>
            <person name="Lipzen A."/>
            <person name="Lundell T."/>
            <person name="Morin E."/>
            <person name="Murat C."/>
            <person name="Sun H."/>
            <person name="Tunlid A."/>
            <person name="Henrissat B."/>
            <person name="Grigoriev I.V."/>
            <person name="Hibbett D.S."/>
            <person name="Martin F."/>
            <person name="Nordberg H.P."/>
            <person name="Cantor M.N."/>
            <person name="Hua S.X."/>
        </authorList>
    </citation>
    <scope>NUCLEOTIDE SEQUENCE [LARGE SCALE GENOMIC DNA]</scope>
    <source>
        <strain evidence="1 2">F 1598</strain>
    </source>
</reference>
<proteinExistence type="predicted"/>
<dbReference type="Pfam" id="PF18759">
    <property type="entry name" value="Plavaka"/>
    <property type="match status" value="1"/>
</dbReference>
<dbReference type="STRING" id="765440.A0A0C3AEF0"/>